<comment type="caution">
    <text evidence="1">The sequence shown here is derived from an EMBL/GenBank/DDBJ whole genome shotgun (WGS) entry which is preliminary data.</text>
</comment>
<name>A0A5M9ZPA6_9BIFI</name>
<dbReference type="OrthoDB" id="2065107at2"/>
<reference evidence="1 2" key="1">
    <citation type="journal article" date="2019" name="Syst. Appl. Microbiol.">
        <title>Characterization of Bifidobacterium species in feaces of the Egyptian fruit bat: Description of B. vespertilionis sp. nov. and B. rousetti sp. nov.</title>
        <authorList>
            <person name="Modesto M."/>
            <person name="Satti M."/>
            <person name="Watanabe K."/>
            <person name="Puglisi E."/>
            <person name="Morelli L."/>
            <person name="Huang C.-H."/>
            <person name="Liou J.-S."/>
            <person name="Miyashita M."/>
            <person name="Tamura T."/>
            <person name="Saito S."/>
            <person name="Mori K."/>
            <person name="Huang L."/>
            <person name="Sciavilla P."/>
            <person name="Sandri C."/>
            <person name="Spiezio C."/>
            <person name="Vitali F."/>
            <person name="Cavalieri D."/>
            <person name="Perpetuini G."/>
            <person name="Tofalo R."/>
            <person name="Bonetti A."/>
            <person name="Arita M."/>
            <person name="Mattarelli P."/>
        </authorList>
    </citation>
    <scope>NUCLEOTIDE SEQUENCE [LARGE SCALE GENOMIC DNA]</scope>
    <source>
        <strain evidence="1 2">RST7</strain>
    </source>
</reference>
<evidence type="ECO:0000313" key="2">
    <source>
        <dbReference type="Proteomes" id="UP000412028"/>
    </source>
</evidence>
<dbReference type="AlphaFoldDB" id="A0A5M9ZPA6"/>
<organism evidence="1 2">
    <name type="scientific">Bifidobacterium tissieri</name>
    <dbReference type="NCBI Taxonomy" id="1630162"/>
    <lineage>
        <taxon>Bacteria</taxon>
        <taxon>Bacillati</taxon>
        <taxon>Actinomycetota</taxon>
        <taxon>Actinomycetes</taxon>
        <taxon>Bifidobacteriales</taxon>
        <taxon>Bifidobacteriaceae</taxon>
        <taxon>Bifidobacterium</taxon>
    </lineage>
</organism>
<sequence>MAANKYVSLAGLSHYMNTSRGWIYQLLETTVPSPSEVFLLAHPVGSLYYTTKPDDPGSVYGGTWEQQSSLGPYVWLRTK</sequence>
<evidence type="ECO:0000313" key="1">
    <source>
        <dbReference type="EMBL" id="KAA8831663.1"/>
    </source>
</evidence>
<dbReference type="EMBL" id="RZUI01000002">
    <property type="protein sequence ID" value="KAA8831663.1"/>
    <property type="molecule type" value="Genomic_DNA"/>
</dbReference>
<gene>
    <name evidence="1" type="ORF">EMO89_02770</name>
</gene>
<dbReference type="RefSeq" id="WP_150380836.1">
    <property type="nucleotide sequence ID" value="NZ_RZUI01000002.1"/>
</dbReference>
<protein>
    <submittedName>
        <fullName evidence="1">Uncharacterized protein</fullName>
    </submittedName>
</protein>
<accession>A0A5M9ZPA6</accession>
<dbReference type="Proteomes" id="UP000412028">
    <property type="component" value="Unassembled WGS sequence"/>
</dbReference>
<proteinExistence type="predicted"/>